<dbReference type="CDD" id="cd00293">
    <property type="entry name" value="USP-like"/>
    <property type="match status" value="1"/>
</dbReference>
<dbReference type="InterPro" id="IPR006016">
    <property type="entry name" value="UspA"/>
</dbReference>
<dbReference type="Gene3D" id="3.40.50.620">
    <property type="entry name" value="HUPs"/>
    <property type="match status" value="1"/>
</dbReference>
<reference evidence="4" key="1">
    <citation type="submission" date="2015-08" db="EMBL/GenBank/DDBJ databases">
        <authorList>
            <person name="Babu N.S."/>
            <person name="Beckwith C.J."/>
            <person name="Beseler K.G."/>
            <person name="Brison A."/>
            <person name="Carone J.V."/>
            <person name="Caskin T.P."/>
            <person name="Diamond M."/>
            <person name="Durham M.E."/>
            <person name="Foxe J.M."/>
            <person name="Go M."/>
            <person name="Henderson B.A."/>
            <person name="Jones I.B."/>
            <person name="McGettigan J.A."/>
            <person name="Micheletti S.J."/>
            <person name="Nasrallah M.E."/>
            <person name="Ortiz D."/>
            <person name="Piller C.R."/>
            <person name="Privatt S.R."/>
            <person name="Schneider S.L."/>
            <person name="Sharp S."/>
            <person name="Smith T.C."/>
            <person name="Stanton J.D."/>
            <person name="Ullery H.E."/>
            <person name="Wilson R.J."/>
            <person name="Serrano M.G."/>
            <person name="Buck G."/>
            <person name="Lee V."/>
            <person name="Wang Y."/>
            <person name="Carvalho R."/>
            <person name="Voegtly L."/>
            <person name="Shi R."/>
            <person name="Duckworth R."/>
            <person name="Johnson A."/>
            <person name="Loviza R."/>
            <person name="Walstead R."/>
            <person name="Shah Z."/>
            <person name="Kiflezghi M."/>
            <person name="Wade K."/>
            <person name="Ball S.L."/>
            <person name="Bradley K.W."/>
            <person name="Asai D.J."/>
            <person name="Bowman C.A."/>
            <person name="Russell D.A."/>
            <person name="Pope W.H."/>
            <person name="Jacobs-Sera D."/>
            <person name="Hendrix R.W."/>
            <person name="Hatfull G.F."/>
        </authorList>
    </citation>
    <scope>NUCLEOTIDE SEQUENCE [LARGE SCALE GENOMIC DNA]</scope>
    <source>
        <strain evidence="4">JCM 19170</strain>
    </source>
</reference>
<evidence type="ECO:0000256" key="1">
    <source>
        <dbReference type="ARBA" id="ARBA00008791"/>
    </source>
</evidence>
<evidence type="ECO:0000313" key="3">
    <source>
        <dbReference type="EMBL" id="CUB07175.1"/>
    </source>
</evidence>
<dbReference type="SUPFAM" id="SSF52402">
    <property type="entry name" value="Adenine nucleotide alpha hydrolases-like"/>
    <property type="match status" value="1"/>
</dbReference>
<proteinExistence type="inferred from homology"/>
<dbReference type="PANTHER" id="PTHR46268:SF15">
    <property type="entry name" value="UNIVERSAL STRESS PROTEIN HP_0031"/>
    <property type="match status" value="1"/>
</dbReference>
<organism evidence="3 4">
    <name type="scientific">Tepidiphilus thermophilus</name>
    <dbReference type="NCBI Taxonomy" id="876478"/>
    <lineage>
        <taxon>Bacteria</taxon>
        <taxon>Pseudomonadati</taxon>
        <taxon>Pseudomonadota</taxon>
        <taxon>Hydrogenophilia</taxon>
        <taxon>Hydrogenophilales</taxon>
        <taxon>Hydrogenophilaceae</taxon>
        <taxon>Tepidiphilus</taxon>
    </lineage>
</organism>
<dbReference type="PANTHER" id="PTHR46268">
    <property type="entry name" value="STRESS RESPONSE PROTEIN NHAX"/>
    <property type="match status" value="1"/>
</dbReference>
<protein>
    <submittedName>
        <fullName evidence="3">Nucleotide-binding universal stress protein, UspA family</fullName>
    </submittedName>
</protein>
<dbReference type="OrthoDB" id="5295044at2"/>
<dbReference type="EMBL" id="CYHH01000005">
    <property type="protein sequence ID" value="CUB07175.1"/>
    <property type="molecule type" value="Genomic_DNA"/>
</dbReference>
<dbReference type="RefSeq" id="WP_055423473.1">
    <property type="nucleotide sequence ID" value="NZ_CYHH01000005.1"/>
</dbReference>
<dbReference type="InterPro" id="IPR014729">
    <property type="entry name" value="Rossmann-like_a/b/a_fold"/>
</dbReference>
<evidence type="ECO:0000313" key="4">
    <source>
        <dbReference type="Proteomes" id="UP000182108"/>
    </source>
</evidence>
<dbReference type="PRINTS" id="PR01438">
    <property type="entry name" value="UNVRSLSTRESS"/>
</dbReference>
<evidence type="ECO:0000259" key="2">
    <source>
        <dbReference type="Pfam" id="PF00582"/>
    </source>
</evidence>
<comment type="similarity">
    <text evidence="1">Belongs to the universal stress protein A family.</text>
</comment>
<accession>A0A0K6IVN9</accession>
<sequence length="147" mass="16090">MFKHILVPTDGSDLSRSASERAVAFAKSIGAKITFFYAQPDFPLPVYGEGALIDPTTPDQFRRAAKEEADRILAEAKAMAEKENVPCDTDTVVSDTPWEAIIDCAQRHGCDLIFMASHGRRGLAGLLLGSETQKVLTHSKLPVLVYR</sequence>
<dbReference type="Proteomes" id="UP000182108">
    <property type="component" value="Unassembled WGS sequence"/>
</dbReference>
<keyword evidence="4" id="KW-1185">Reference proteome</keyword>
<name>A0A0K6IVN9_9PROT</name>
<gene>
    <name evidence="3" type="ORF">Ga0061068_10578</name>
</gene>
<feature type="domain" description="UspA" evidence="2">
    <location>
        <begin position="1"/>
        <end position="147"/>
    </location>
</feature>
<dbReference type="AlphaFoldDB" id="A0A0K6IVN9"/>
<dbReference type="InterPro" id="IPR006015">
    <property type="entry name" value="Universal_stress_UspA"/>
</dbReference>
<dbReference type="Pfam" id="PF00582">
    <property type="entry name" value="Usp"/>
    <property type="match status" value="1"/>
</dbReference>